<reference evidence="3" key="1">
    <citation type="submission" date="2017-01" db="EMBL/GenBank/DDBJ databases">
        <authorList>
            <person name="Varghese N."/>
            <person name="Submissions S."/>
        </authorList>
    </citation>
    <scope>NUCLEOTIDE SEQUENCE [LARGE SCALE GENOMIC DNA]</scope>
    <source>
        <strain evidence="3">DSM 21054</strain>
    </source>
</reference>
<dbReference type="AlphaFoldDB" id="A0A1N7PI20"/>
<keyword evidence="1" id="KW-1133">Transmembrane helix</keyword>
<dbReference type="Proteomes" id="UP000186917">
    <property type="component" value="Unassembled WGS sequence"/>
</dbReference>
<evidence type="ECO:0000313" key="3">
    <source>
        <dbReference type="Proteomes" id="UP000186917"/>
    </source>
</evidence>
<feature type="transmembrane region" description="Helical" evidence="1">
    <location>
        <begin position="6"/>
        <end position="23"/>
    </location>
</feature>
<dbReference type="EMBL" id="FTOR01000003">
    <property type="protein sequence ID" value="SIT09999.1"/>
    <property type="molecule type" value="Genomic_DNA"/>
</dbReference>
<keyword evidence="1" id="KW-0812">Transmembrane</keyword>
<keyword evidence="3" id="KW-1185">Reference proteome</keyword>
<evidence type="ECO:0000256" key="1">
    <source>
        <dbReference type="SAM" id="Phobius"/>
    </source>
</evidence>
<keyword evidence="1" id="KW-0472">Membrane</keyword>
<name>A0A1N7PI20_9BACT</name>
<accession>A0A1N7PI20</accession>
<organism evidence="2 3">
    <name type="scientific">Filimonas lacunae</name>
    <dbReference type="NCBI Taxonomy" id="477680"/>
    <lineage>
        <taxon>Bacteria</taxon>
        <taxon>Pseudomonadati</taxon>
        <taxon>Bacteroidota</taxon>
        <taxon>Chitinophagia</taxon>
        <taxon>Chitinophagales</taxon>
        <taxon>Chitinophagaceae</taxon>
        <taxon>Filimonas</taxon>
    </lineage>
</organism>
<protein>
    <submittedName>
        <fullName evidence="2">Uncharacterized protein</fullName>
    </submittedName>
</protein>
<dbReference type="STRING" id="477680.SAMN05421788_103486"/>
<sequence>MRIDVPVGLIAIFMALYFFYAFIRIRKRKKEQRQQRHAGMLDALLEMLKNKPH</sequence>
<proteinExistence type="predicted"/>
<evidence type="ECO:0000313" key="2">
    <source>
        <dbReference type="EMBL" id="SIT09999.1"/>
    </source>
</evidence>
<gene>
    <name evidence="2" type="ORF">SAMN05421788_103486</name>
</gene>